<proteinExistence type="predicted"/>
<evidence type="ECO:0000313" key="1">
    <source>
        <dbReference type="EMBL" id="CAF5144533.1"/>
    </source>
</evidence>
<dbReference type="EMBL" id="CAJOBJ010281517">
    <property type="protein sequence ID" value="CAF5144533.1"/>
    <property type="molecule type" value="Genomic_DNA"/>
</dbReference>
<dbReference type="Proteomes" id="UP000681720">
    <property type="component" value="Unassembled WGS sequence"/>
</dbReference>
<comment type="caution">
    <text evidence="1">The sequence shown here is derived from an EMBL/GenBank/DDBJ whole genome shotgun (WGS) entry which is preliminary data.</text>
</comment>
<organism evidence="1 2">
    <name type="scientific">Rotaria magnacalcarata</name>
    <dbReference type="NCBI Taxonomy" id="392030"/>
    <lineage>
        <taxon>Eukaryota</taxon>
        <taxon>Metazoa</taxon>
        <taxon>Spiralia</taxon>
        <taxon>Gnathifera</taxon>
        <taxon>Rotifera</taxon>
        <taxon>Eurotatoria</taxon>
        <taxon>Bdelloidea</taxon>
        <taxon>Philodinida</taxon>
        <taxon>Philodinidae</taxon>
        <taxon>Rotaria</taxon>
    </lineage>
</organism>
<feature type="non-terminal residue" evidence="1">
    <location>
        <position position="1"/>
    </location>
</feature>
<evidence type="ECO:0000313" key="2">
    <source>
        <dbReference type="Proteomes" id="UP000681720"/>
    </source>
</evidence>
<name>A0A8S3FZR3_9BILA</name>
<reference evidence="1" key="1">
    <citation type="submission" date="2021-02" db="EMBL/GenBank/DDBJ databases">
        <authorList>
            <person name="Nowell W R."/>
        </authorList>
    </citation>
    <scope>NUCLEOTIDE SEQUENCE</scope>
</reference>
<gene>
    <name evidence="1" type="ORF">GIL414_LOCUS64677</name>
</gene>
<dbReference type="AlphaFoldDB" id="A0A8S3FZR3"/>
<protein>
    <submittedName>
        <fullName evidence="1">Uncharacterized protein</fullName>
    </submittedName>
</protein>
<sequence>TTVSTSSPPPTTETALPTTEAISRNFCFKVLVKKISDQ</sequence>
<accession>A0A8S3FZR3</accession>